<evidence type="ECO:0000313" key="2">
    <source>
        <dbReference type="EMBL" id="PSB57567.1"/>
    </source>
</evidence>
<reference evidence="2 3" key="1">
    <citation type="submission" date="2018-03" db="EMBL/GenBank/DDBJ databases">
        <title>The ancient ancestry and fast evolution of plastids.</title>
        <authorList>
            <person name="Moore K.R."/>
            <person name="Magnabosco C."/>
            <person name="Momper L."/>
            <person name="Gold D.A."/>
            <person name="Bosak T."/>
            <person name="Fournier G.P."/>
        </authorList>
    </citation>
    <scope>NUCLEOTIDE SEQUENCE [LARGE SCALE GENOMIC DNA]</scope>
    <source>
        <strain evidence="2 3">CCALA 037</strain>
    </source>
</reference>
<protein>
    <submittedName>
        <fullName evidence="2">High light inducible protein</fullName>
    </submittedName>
</protein>
<evidence type="ECO:0000256" key="1">
    <source>
        <dbReference type="SAM" id="Phobius"/>
    </source>
</evidence>
<dbReference type="Pfam" id="PF00504">
    <property type="entry name" value="Chloroa_b-bind"/>
    <property type="match status" value="1"/>
</dbReference>
<keyword evidence="3" id="KW-1185">Reference proteome</keyword>
<dbReference type="OrthoDB" id="488598at2"/>
<organism evidence="2 3">
    <name type="scientific">Chamaesiphon polymorphus CCALA 037</name>
    <dbReference type="NCBI Taxonomy" id="2107692"/>
    <lineage>
        <taxon>Bacteria</taxon>
        <taxon>Bacillati</taxon>
        <taxon>Cyanobacteriota</taxon>
        <taxon>Cyanophyceae</taxon>
        <taxon>Gomontiellales</taxon>
        <taxon>Chamaesiphonaceae</taxon>
        <taxon>Chamaesiphon</taxon>
    </lineage>
</organism>
<dbReference type="AlphaFoldDB" id="A0A2T1GIJ1"/>
<proteinExistence type="predicted"/>
<gene>
    <name evidence="2" type="ORF">C7B77_07985</name>
</gene>
<dbReference type="Gene3D" id="1.10.3460.10">
    <property type="entry name" value="Chlorophyll a/b binding protein domain"/>
    <property type="match status" value="1"/>
</dbReference>
<keyword evidence="1" id="KW-1133">Transmembrane helix</keyword>
<feature type="transmembrane region" description="Helical" evidence="1">
    <location>
        <begin position="43"/>
        <end position="66"/>
    </location>
</feature>
<dbReference type="RefSeq" id="WP_106302540.1">
    <property type="nucleotide sequence ID" value="NZ_PVWO01000071.1"/>
</dbReference>
<keyword evidence="1" id="KW-0472">Membrane</keyword>
<dbReference type="EMBL" id="PVWO01000071">
    <property type="protein sequence ID" value="PSB57567.1"/>
    <property type="molecule type" value="Genomic_DNA"/>
</dbReference>
<dbReference type="Proteomes" id="UP000238937">
    <property type="component" value="Unassembled WGS sequence"/>
</dbReference>
<keyword evidence="1" id="KW-0812">Transmembrane</keyword>
<comment type="caution">
    <text evidence="2">The sequence shown here is derived from an EMBL/GenBank/DDBJ whole genome shotgun (WGS) entry which is preliminary data.</text>
</comment>
<sequence>MQTRTFIDNDGKENNFAIEPKMYVTDGPQAGWTDYAEKLNGRLAMIGFVALLIQEVLTGHGIVGFITNL</sequence>
<name>A0A2T1GIJ1_9CYAN</name>
<dbReference type="SUPFAM" id="SSF103511">
    <property type="entry name" value="Chlorophyll a-b binding protein"/>
    <property type="match status" value="1"/>
</dbReference>
<dbReference type="InterPro" id="IPR022796">
    <property type="entry name" value="Chloroa_b-bind"/>
</dbReference>
<evidence type="ECO:0000313" key="3">
    <source>
        <dbReference type="Proteomes" id="UP000238937"/>
    </source>
</evidence>
<accession>A0A2T1GIJ1</accession>